<sequence>MKDYLYIDYADDGGQARFKVSETPKIDHLIKEKEFDKALIEVNKLLETDYSYGNLNLKGIILENLGRFDESLECFDNALNLHQSSDIQLNRANCLYGWAKVTFFPEANYDKALKLIDCAIDNLPDGEDPSEVYFLKAEILEALEMLVDAHRCYLTAYKEFDRLKEFEAQCEYLNSTHDTLVNVVGCDFYGFTPKTGDVLSLVKDDDNEHDSDAVAVVYDGKTVGYVANNDYTLIDEVKSASNIRNMIADDQKIEIQFVFLGEYVIAKLLD</sequence>
<organism evidence="1 2">
    <name type="scientific">Methanobrevibacter thaueri</name>
    <dbReference type="NCBI Taxonomy" id="190975"/>
    <lineage>
        <taxon>Archaea</taxon>
        <taxon>Methanobacteriati</taxon>
        <taxon>Methanobacteriota</taxon>
        <taxon>Methanomada group</taxon>
        <taxon>Methanobacteria</taxon>
        <taxon>Methanobacteriales</taxon>
        <taxon>Methanobacteriaceae</taxon>
        <taxon>Methanobrevibacter</taxon>
    </lineage>
</organism>
<gene>
    <name evidence="1" type="ORF">E7Z79_06110</name>
</gene>
<comment type="caution">
    <text evidence="1">The sequence shown here is derived from an EMBL/GenBank/DDBJ whole genome shotgun (WGS) entry which is preliminary data.</text>
</comment>
<dbReference type="EMBL" id="SUTK01000024">
    <property type="protein sequence ID" value="MBE6502000.1"/>
    <property type="molecule type" value="Genomic_DNA"/>
</dbReference>
<dbReference type="Gene3D" id="1.25.40.10">
    <property type="entry name" value="Tetratricopeptide repeat domain"/>
    <property type="match status" value="1"/>
</dbReference>
<protein>
    <recommendedName>
        <fullName evidence="3">Tetratricopeptide repeat protein</fullName>
    </recommendedName>
</protein>
<accession>A0A8T3VAW2</accession>
<evidence type="ECO:0000313" key="1">
    <source>
        <dbReference type="EMBL" id="MBE6502000.1"/>
    </source>
</evidence>
<dbReference type="InterPro" id="IPR011990">
    <property type="entry name" value="TPR-like_helical_dom_sf"/>
</dbReference>
<dbReference type="Gene3D" id="3.30.70.2330">
    <property type="match status" value="1"/>
</dbReference>
<evidence type="ECO:0008006" key="3">
    <source>
        <dbReference type="Google" id="ProtNLM"/>
    </source>
</evidence>
<name>A0A8T3VAW2_9EURY</name>
<proteinExistence type="predicted"/>
<dbReference type="AlphaFoldDB" id="A0A8T3VAW2"/>
<evidence type="ECO:0000313" key="2">
    <source>
        <dbReference type="Proteomes" id="UP000783037"/>
    </source>
</evidence>
<reference evidence="1" key="1">
    <citation type="submission" date="2019-04" db="EMBL/GenBank/DDBJ databases">
        <title>Evolution of Biomass-Degrading Anaerobic Consortia Revealed by Metagenomics.</title>
        <authorList>
            <person name="Peng X."/>
        </authorList>
    </citation>
    <scope>NUCLEOTIDE SEQUENCE</scope>
    <source>
        <strain evidence="1">SIG18</strain>
    </source>
</reference>
<dbReference type="SUPFAM" id="SSF48452">
    <property type="entry name" value="TPR-like"/>
    <property type="match status" value="1"/>
</dbReference>
<dbReference type="RefSeq" id="WP_303739092.1">
    <property type="nucleotide sequence ID" value="NZ_SUTK01000024.1"/>
</dbReference>
<dbReference type="Proteomes" id="UP000783037">
    <property type="component" value="Unassembled WGS sequence"/>
</dbReference>